<reference evidence="3" key="3">
    <citation type="submission" date="2025-09" db="UniProtKB">
        <authorList>
            <consortium name="Ensembl"/>
        </authorList>
    </citation>
    <scope>IDENTIFICATION</scope>
    <source>
        <strain evidence="3">Brown Norway</strain>
    </source>
</reference>
<evidence type="ECO:0000313" key="5">
    <source>
        <dbReference type="RGD" id="621529"/>
    </source>
</evidence>
<dbReference type="PANTHER" id="PTHR22745:SF3">
    <property type="entry name" value="PARATHYMOSIN"/>
    <property type="match status" value="1"/>
</dbReference>
<dbReference type="RGD" id="621529">
    <property type="gene designation" value="Ptms"/>
</dbReference>
<name>A0A8L2R1R3_RAT</name>
<evidence type="ECO:0007829" key="6">
    <source>
        <dbReference type="PeptideAtlas" id="A0A8L2R1R3"/>
    </source>
</evidence>
<dbReference type="InterPro" id="IPR004931">
    <property type="entry name" value="Pro/parathymosin"/>
</dbReference>
<dbReference type="Proteomes" id="UP000002494">
    <property type="component" value="Chromosome 4"/>
</dbReference>
<feature type="region of interest" description="Disordered" evidence="2">
    <location>
        <begin position="51"/>
        <end position="85"/>
    </location>
</feature>
<evidence type="ECO:0000313" key="4">
    <source>
        <dbReference type="Proteomes" id="UP000002494"/>
    </source>
</evidence>
<comment type="similarity">
    <text evidence="1">Belongs to the pro/parathymosin family.</text>
</comment>
<dbReference type="AlphaFoldDB" id="A0A8L2R1R3"/>
<protein>
    <submittedName>
        <fullName evidence="3">Parathymosin</fullName>
    </submittedName>
</protein>
<evidence type="ECO:0000256" key="2">
    <source>
        <dbReference type="SAM" id="MobiDB-lite"/>
    </source>
</evidence>
<dbReference type="GeneTree" id="ENSGT01100000264105"/>
<keyword evidence="4" id="KW-1185">Reference proteome</keyword>
<accession>A0A8L2R1R3</accession>
<keyword evidence="6" id="KW-1267">Proteomics identification</keyword>
<feature type="region of interest" description="Disordered" evidence="2">
    <location>
        <begin position="204"/>
        <end position="336"/>
    </location>
</feature>
<reference evidence="3" key="2">
    <citation type="submission" date="2025-08" db="UniProtKB">
        <authorList>
            <consortium name="Ensembl"/>
        </authorList>
    </citation>
    <scope>IDENTIFICATION</scope>
    <source>
        <strain evidence="3">Brown Norway</strain>
    </source>
</reference>
<feature type="compositionally biased region" description="Low complexity" evidence="2">
    <location>
        <begin position="51"/>
        <end position="73"/>
    </location>
</feature>
<organism evidence="3 4">
    <name type="scientific">Rattus norvegicus</name>
    <name type="common">Rat</name>
    <dbReference type="NCBI Taxonomy" id="10116"/>
    <lineage>
        <taxon>Eukaryota</taxon>
        <taxon>Metazoa</taxon>
        <taxon>Chordata</taxon>
        <taxon>Craniata</taxon>
        <taxon>Vertebrata</taxon>
        <taxon>Euteleostomi</taxon>
        <taxon>Mammalia</taxon>
        <taxon>Eutheria</taxon>
        <taxon>Euarchontoglires</taxon>
        <taxon>Glires</taxon>
        <taxon>Rodentia</taxon>
        <taxon>Myomorpha</taxon>
        <taxon>Muroidea</taxon>
        <taxon>Muridae</taxon>
        <taxon>Murinae</taxon>
        <taxon>Rattus</taxon>
    </lineage>
</organism>
<proteinExistence type="evidence at protein level"/>
<evidence type="ECO:0000256" key="1">
    <source>
        <dbReference type="ARBA" id="ARBA00008032"/>
    </source>
</evidence>
<feature type="compositionally biased region" description="Basic and acidic residues" evidence="2">
    <location>
        <begin position="247"/>
        <end position="271"/>
    </location>
</feature>
<evidence type="ECO:0000313" key="3">
    <source>
        <dbReference type="Ensembl" id="ENSRNOP00000069993.2"/>
    </source>
</evidence>
<reference evidence="3" key="1">
    <citation type="submission" date="2024-01" db="EMBL/GenBank/DDBJ databases">
        <title>GRCr8: a new rat reference genome assembly contstructed from accurate long reads and long range scaffolding.</title>
        <authorList>
            <person name="Doris P.A."/>
            <person name="Kalbfleisch T."/>
            <person name="Li K."/>
            <person name="Howe K."/>
            <person name="Wood J."/>
        </authorList>
    </citation>
    <scope>NUCLEOTIDE SEQUENCE [LARGE SCALE GENOMIC DNA]</scope>
    <source>
        <strain evidence="3">Brown Norway</strain>
    </source>
</reference>
<gene>
    <name evidence="3 5" type="primary">Ptms</name>
</gene>
<dbReference type="Pfam" id="PF03247">
    <property type="entry name" value="Prothymosin"/>
    <property type="match status" value="1"/>
</dbReference>
<dbReference type="OrthoDB" id="9809763at2759"/>
<feature type="compositionally biased region" description="Acidic residues" evidence="2">
    <location>
        <begin position="272"/>
        <end position="309"/>
    </location>
</feature>
<sequence length="336" mass="35937">GGQQESGHLSSPPPGARLQLAGRRLAFGAVSPRRNPTPSHLLALLCSFPSRQSLHSPSRSRPSSRPARSPALRFHPPIPTSPTSSFIPLPSPLLPAPACPTPGKPLPSGSAALKAGSLPGGGSGWSAAALLVRGRRARPSDRDRSVPATARIILLPALRTAAALRVSAPDPPPPHPARLCRLLLRASLPSGRRCRCRCRRRHRAKFRPRPPSAVQGSSASAPGPRLPASPGPGTMSEKSVEAAAELSAKDLKEKKDKVEEKAGRKERKKEVVEEEENGAEEEEEETAEDGEDDDEGDEEDEEEEEEEDEGPVRKRTAEEEDEADPKRQKTENGASA</sequence>
<dbReference type="Ensembl" id="ENSRNOT00000081802.3">
    <property type="protein sequence ID" value="ENSRNOP00000069993.2"/>
    <property type="gene ID" value="ENSRNOG00000060098.3"/>
</dbReference>
<dbReference type="PANTHER" id="PTHR22745">
    <property type="entry name" value="PROTHYMOSIN ALPHA"/>
    <property type="match status" value="1"/>
</dbReference>